<dbReference type="PANTHER" id="PTHR10334">
    <property type="entry name" value="CYSTEINE-RICH SECRETORY PROTEIN-RELATED"/>
    <property type="match status" value="1"/>
</dbReference>
<dbReference type="GeneID" id="110792896"/>
<dbReference type="AlphaFoldDB" id="A0A9R0IPW3"/>
<protein>
    <submittedName>
        <fullName evidence="4">Pathogenesis-related protein 1B-like</fullName>
    </submittedName>
</protein>
<reference evidence="4" key="2">
    <citation type="submission" date="2025-08" db="UniProtKB">
        <authorList>
            <consortium name="RefSeq"/>
        </authorList>
    </citation>
    <scope>IDENTIFICATION</scope>
    <source>
        <tissue evidence="4">Leaf</tissue>
    </source>
</reference>
<dbReference type="Gene3D" id="3.40.33.10">
    <property type="entry name" value="CAP"/>
    <property type="match status" value="1"/>
</dbReference>
<feature type="chain" id="PRO_5047159474" evidence="1">
    <location>
        <begin position="23"/>
        <end position="161"/>
    </location>
</feature>
<dbReference type="InterPro" id="IPR014044">
    <property type="entry name" value="CAP_dom"/>
</dbReference>
<keyword evidence="1" id="KW-0732">Signal</keyword>
<accession>A0A9R0IPW3</accession>
<dbReference type="Proteomes" id="UP000813463">
    <property type="component" value="Chromosome 4"/>
</dbReference>
<dbReference type="InterPro" id="IPR001283">
    <property type="entry name" value="CRISP-related"/>
</dbReference>
<dbReference type="CDD" id="cd05381">
    <property type="entry name" value="CAP_PR-1"/>
    <property type="match status" value="1"/>
</dbReference>
<proteinExistence type="predicted"/>
<keyword evidence="3" id="KW-1185">Reference proteome</keyword>
<evidence type="ECO:0000259" key="2">
    <source>
        <dbReference type="SMART" id="SM00198"/>
    </source>
</evidence>
<dbReference type="RefSeq" id="XP_021853409.2">
    <property type="nucleotide sequence ID" value="XM_021997717.2"/>
</dbReference>
<evidence type="ECO:0000256" key="1">
    <source>
        <dbReference type="SAM" id="SignalP"/>
    </source>
</evidence>
<gene>
    <name evidence="4" type="primary">LOC110792896</name>
</gene>
<dbReference type="PRINTS" id="PR00837">
    <property type="entry name" value="V5TPXLIKE"/>
</dbReference>
<dbReference type="SUPFAM" id="SSF55797">
    <property type="entry name" value="PR-1-like"/>
    <property type="match status" value="1"/>
</dbReference>
<dbReference type="SMART" id="SM00198">
    <property type="entry name" value="SCP"/>
    <property type="match status" value="1"/>
</dbReference>
<dbReference type="KEGG" id="soe:110792896"/>
<evidence type="ECO:0000313" key="4">
    <source>
        <dbReference type="RefSeq" id="XP_021853409.2"/>
    </source>
</evidence>
<feature type="signal peptide" evidence="1">
    <location>
        <begin position="1"/>
        <end position="22"/>
    </location>
</feature>
<sequence length="161" mass="17895">MKSLFLHLLCTILATILLTSNAQTNNQKQVFLDLHNAARAQVGVPPLTWNNALEAFAIFFTDKVKQTCNFIEKSKGIYGENTAIGNAAFTAADAVNQWVAEKKNYDHRSNTCAKGKECKHYKQVVWRDTSQIGCASIVCKDSSFIVCEYYHVGNIPGVSPY</sequence>
<name>A0A9R0IPW3_SPIOL</name>
<feature type="domain" description="SCP" evidence="2">
    <location>
        <begin position="26"/>
        <end position="157"/>
    </location>
</feature>
<dbReference type="Pfam" id="PF00188">
    <property type="entry name" value="CAP"/>
    <property type="match status" value="1"/>
</dbReference>
<organism evidence="3 4">
    <name type="scientific">Spinacia oleracea</name>
    <name type="common">Spinach</name>
    <dbReference type="NCBI Taxonomy" id="3562"/>
    <lineage>
        <taxon>Eukaryota</taxon>
        <taxon>Viridiplantae</taxon>
        <taxon>Streptophyta</taxon>
        <taxon>Embryophyta</taxon>
        <taxon>Tracheophyta</taxon>
        <taxon>Spermatophyta</taxon>
        <taxon>Magnoliopsida</taxon>
        <taxon>eudicotyledons</taxon>
        <taxon>Gunneridae</taxon>
        <taxon>Pentapetalae</taxon>
        <taxon>Caryophyllales</taxon>
        <taxon>Chenopodiaceae</taxon>
        <taxon>Chenopodioideae</taxon>
        <taxon>Anserineae</taxon>
        <taxon>Spinacia</taxon>
    </lineage>
</organism>
<dbReference type="InterPro" id="IPR035940">
    <property type="entry name" value="CAP_sf"/>
</dbReference>
<evidence type="ECO:0000313" key="3">
    <source>
        <dbReference type="Proteomes" id="UP000813463"/>
    </source>
</evidence>
<dbReference type="GO" id="GO:0005615">
    <property type="term" value="C:extracellular space"/>
    <property type="evidence" value="ECO:0000318"/>
    <property type="project" value="GO_Central"/>
</dbReference>
<reference evidence="3" key="1">
    <citation type="journal article" date="2021" name="Nat. Commun.">
        <title>Genomic analyses provide insights into spinach domestication and the genetic basis of agronomic traits.</title>
        <authorList>
            <person name="Cai X."/>
            <person name="Sun X."/>
            <person name="Xu C."/>
            <person name="Sun H."/>
            <person name="Wang X."/>
            <person name="Ge C."/>
            <person name="Zhang Z."/>
            <person name="Wang Q."/>
            <person name="Fei Z."/>
            <person name="Jiao C."/>
            <person name="Wang Q."/>
        </authorList>
    </citation>
    <scope>NUCLEOTIDE SEQUENCE [LARGE SCALE GENOMIC DNA]</scope>
    <source>
        <strain evidence="3">cv. Varoflay</strain>
    </source>
</reference>